<reference evidence="9 10" key="1">
    <citation type="submission" date="2020-08" db="EMBL/GenBank/DDBJ databases">
        <title>Plant Genome Project.</title>
        <authorList>
            <person name="Zhang R.-G."/>
        </authorList>
    </citation>
    <scope>NUCLEOTIDE SEQUENCE [LARGE SCALE GENOMIC DNA]</scope>
    <source>
        <tissue evidence="9">Rhizome</tissue>
    </source>
</reference>
<evidence type="ECO:0000256" key="5">
    <source>
        <dbReference type="ARBA" id="ARBA00023187"/>
    </source>
</evidence>
<feature type="region of interest" description="Disordered" evidence="7">
    <location>
        <begin position="236"/>
        <end position="387"/>
    </location>
</feature>
<proteinExistence type="inferred from homology"/>
<feature type="compositionally biased region" description="Basic and acidic residues" evidence="7">
    <location>
        <begin position="272"/>
        <end position="281"/>
    </location>
</feature>
<feature type="compositionally biased region" description="Basic and acidic residues" evidence="7">
    <location>
        <begin position="236"/>
        <end position="246"/>
    </location>
</feature>
<dbReference type="InterPro" id="IPR022783">
    <property type="entry name" value="GCFC_dom"/>
</dbReference>
<evidence type="ECO:0000256" key="3">
    <source>
        <dbReference type="ARBA" id="ARBA00022664"/>
    </source>
</evidence>
<dbReference type="GO" id="GO:0071008">
    <property type="term" value="C:U2-type post-mRNA release spliceosomal complex"/>
    <property type="evidence" value="ECO:0007669"/>
    <property type="project" value="TreeGrafter"/>
</dbReference>
<evidence type="ECO:0000313" key="10">
    <source>
        <dbReference type="Proteomes" id="UP000734854"/>
    </source>
</evidence>
<feature type="compositionally biased region" description="Basic and acidic residues" evidence="7">
    <location>
        <begin position="350"/>
        <end position="368"/>
    </location>
</feature>
<dbReference type="Pfam" id="PF07842">
    <property type="entry name" value="GCFC"/>
    <property type="match status" value="1"/>
</dbReference>
<dbReference type="InterPro" id="IPR022159">
    <property type="entry name" value="STIP/TFIP11_N"/>
</dbReference>
<dbReference type="GO" id="GO:0003676">
    <property type="term" value="F:nucleic acid binding"/>
    <property type="evidence" value="ECO:0007669"/>
    <property type="project" value="InterPro"/>
</dbReference>
<dbReference type="GO" id="GO:0000390">
    <property type="term" value="P:spliceosomal complex disassembly"/>
    <property type="evidence" value="ECO:0007669"/>
    <property type="project" value="InterPro"/>
</dbReference>
<feature type="compositionally biased region" description="Low complexity" evidence="7">
    <location>
        <begin position="374"/>
        <end position="384"/>
    </location>
</feature>
<dbReference type="Proteomes" id="UP000734854">
    <property type="component" value="Unassembled WGS sequence"/>
</dbReference>
<dbReference type="Pfam" id="PF12457">
    <property type="entry name" value="TIP_N"/>
    <property type="match status" value="1"/>
</dbReference>
<evidence type="ECO:0000256" key="7">
    <source>
        <dbReference type="SAM" id="MobiDB-lite"/>
    </source>
</evidence>
<name>A0A8J5LV36_ZINOF</name>
<dbReference type="EMBL" id="JACMSC010000002">
    <property type="protein sequence ID" value="KAG6531957.1"/>
    <property type="molecule type" value="Genomic_DNA"/>
</dbReference>
<evidence type="ECO:0000256" key="4">
    <source>
        <dbReference type="ARBA" id="ARBA00022728"/>
    </source>
</evidence>
<dbReference type="PANTHER" id="PTHR23329:SF1">
    <property type="entry name" value="TUFTELIN-INTERACTING PROTEIN 11"/>
    <property type="match status" value="1"/>
</dbReference>
<comment type="caution">
    <text evidence="9">The sequence shown here is derived from an EMBL/GenBank/DDBJ whole genome shotgun (WGS) entry which is preliminary data.</text>
</comment>
<comment type="subcellular location">
    <subcellularLocation>
        <location evidence="1">Nucleus</location>
    </subcellularLocation>
</comment>
<dbReference type="SMART" id="SM00443">
    <property type="entry name" value="G_patch"/>
    <property type="match status" value="2"/>
</dbReference>
<organism evidence="9 10">
    <name type="scientific">Zingiber officinale</name>
    <name type="common">Ginger</name>
    <name type="synonym">Amomum zingiber</name>
    <dbReference type="NCBI Taxonomy" id="94328"/>
    <lineage>
        <taxon>Eukaryota</taxon>
        <taxon>Viridiplantae</taxon>
        <taxon>Streptophyta</taxon>
        <taxon>Embryophyta</taxon>
        <taxon>Tracheophyta</taxon>
        <taxon>Spermatophyta</taxon>
        <taxon>Magnoliopsida</taxon>
        <taxon>Liliopsida</taxon>
        <taxon>Zingiberales</taxon>
        <taxon>Zingiberaceae</taxon>
        <taxon>Zingiber</taxon>
    </lineage>
</organism>
<protein>
    <recommendedName>
        <fullName evidence="8">G-patch domain-containing protein</fullName>
    </recommendedName>
</protein>
<evidence type="ECO:0000259" key="8">
    <source>
        <dbReference type="PROSITE" id="PS50174"/>
    </source>
</evidence>
<evidence type="ECO:0000256" key="6">
    <source>
        <dbReference type="ARBA" id="ARBA00023242"/>
    </source>
</evidence>
<gene>
    <name evidence="9" type="ORF">ZIOFF_005793</name>
</gene>
<dbReference type="Pfam" id="PF01585">
    <property type="entry name" value="G-patch"/>
    <property type="match status" value="2"/>
</dbReference>
<evidence type="ECO:0000256" key="2">
    <source>
        <dbReference type="ARBA" id="ARBA00010900"/>
    </source>
</evidence>
<feature type="domain" description="G-patch" evidence="8">
    <location>
        <begin position="8"/>
        <end position="54"/>
    </location>
</feature>
<feature type="compositionally biased region" description="Basic and acidic residues" evidence="7">
    <location>
        <begin position="298"/>
        <end position="309"/>
    </location>
</feature>
<keyword evidence="4" id="KW-0747">Spliceosome</keyword>
<dbReference type="InterPro" id="IPR045211">
    <property type="entry name" value="TFP11/STIP/Ntr1"/>
</dbReference>
<dbReference type="InterPro" id="IPR000467">
    <property type="entry name" value="G_patch_dom"/>
</dbReference>
<dbReference type="PROSITE" id="PS50174">
    <property type="entry name" value="G_PATCH"/>
    <property type="match status" value="2"/>
</dbReference>
<keyword evidence="5" id="KW-0508">mRNA splicing</keyword>
<dbReference type="AlphaFoldDB" id="A0A8J5LV36"/>
<feature type="domain" description="G-patch" evidence="8">
    <location>
        <begin position="394"/>
        <end position="440"/>
    </location>
</feature>
<comment type="similarity">
    <text evidence="2">Belongs to the TFP11/STIP family.</text>
</comment>
<evidence type="ECO:0000256" key="1">
    <source>
        <dbReference type="ARBA" id="ARBA00004123"/>
    </source>
</evidence>
<evidence type="ECO:0000313" key="9">
    <source>
        <dbReference type="EMBL" id="KAG6531957.1"/>
    </source>
</evidence>
<dbReference type="PANTHER" id="PTHR23329">
    <property type="entry name" value="TUFTELIN-INTERACTING PROTEIN 11-RELATED"/>
    <property type="match status" value="1"/>
</dbReference>
<keyword evidence="6" id="KW-0539">Nucleus</keyword>
<keyword evidence="3" id="KW-0507">mRNA processing</keyword>
<accession>A0A8J5LV36</accession>
<sequence>MGKFKAHTKGIGLKLMKKIGFKEGSGLGENEQGIVARVEAKLHPKNMGIGFNGYKEAKLPVLDEAPKEKMATQVVTGPSKEKRWLKQKRGRAEAEILTMDEPLAKKQEQDINAVQKVLDMMGPQVEVLMSLDNLNMETEMKENDVPTPELLQYNVRQIVESTELDIQKSDQWHRKQLHVMESIALVVEKIKADTNIANDAISLVFGKESRGRVQEMGFRVTPSKVGIGEFYYRSKKERPGQTRDDAINGAFSTASSHSDSDGGGRRWRKQRKGDFISKADLSKPVQFVSTGTVMPSQEVKRDPQEEGDRSAGVPSSGHGLGYGLGFQSNRKDIEDDEDEDNFLPTAFGRRIKEGAQHREKEKESERGKSKSAKKSSGGRDASGAIEMGKFEAHTKGIGSKLMKKMGFKEGSGLGKNEQGIVAPVEAKFHPKNMGIGFNGYKEAKLPVFDEAPKEKMATPVAAGPSKEKRWLKQKRGRAEAEILTADEPLAKKQEQGIEAAQKVLDTRGPQVEVSTSLDNLNTETEMKENDVPTPELLQYNVRRIVEFTELDIQKPDLWHRKQLHVTESIALVVEKIKEDSLFGVLTLDSLLATFKDLKEIFKDDYKLFNISCIGLSFAYPLFLRVFQGWQALQNPLFGVNLISSWKDLLQGDQPYDISENPFSDSYSQLISEVILPSVRISVTNTWQARDPEPLLRFLEIWEKLLPPVILQSILENVVMPKLTEAVDSWDPRCESVPIHVWVHPWLPLLGQRLETLYHTIPSKLGSVLHAWHASDASAYAILSPWKNVFDAASWEHLMLRYIVPKLRNALQEFQVTPANQELDQFNWVMMWASAIPIHHMVHMLEVDFFSKWQQVLYHWLRSDPNFNEVMQWYMGWKGVFPAELLANKRIRVLLCSGLDMMNQAVEGMEVVQPAATENVSRLRAIERQLEAQQKAPTYFSVHVIDVNAVGVVHELSFKESIEAYAMEQGWFFKPKVGRYYNDRPVYGFGNISICIDSVKKLLYARVNGSTERWSVVTLTQQEERLAGQERLRGEPCRKGRLKIVALPCPLRPFQLPNRTFPPLPTGCTSPPRPRLDRCILDSIFPLGGTIILRMHNPAPSSRPRPDILPESTSAVGLLNGAAHLVLYPDHAIEAGAEWDPSASRRKVRGARSLGFPSRWRRRRGWG</sequence>
<keyword evidence="10" id="KW-1185">Reference proteome</keyword>